<keyword evidence="4 5" id="KW-0012">Acyltransferase</keyword>
<dbReference type="Pfam" id="PF12464">
    <property type="entry name" value="Mac"/>
    <property type="match status" value="1"/>
</dbReference>
<evidence type="ECO:0000313" key="7">
    <source>
        <dbReference type="EMBL" id="SUQ12117.1"/>
    </source>
</evidence>
<feature type="domain" description="Maltose/galactoside acetyltransferase" evidence="6">
    <location>
        <begin position="9"/>
        <end position="64"/>
    </location>
</feature>
<dbReference type="InterPro" id="IPR039369">
    <property type="entry name" value="LacA-like"/>
</dbReference>
<proteinExistence type="inferred from homology"/>
<organism evidence="7 8">
    <name type="scientific">Faecalicatena contorta</name>
    <dbReference type="NCBI Taxonomy" id="39482"/>
    <lineage>
        <taxon>Bacteria</taxon>
        <taxon>Bacillati</taxon>
        <taxon>Bacillota</taxon>
        <taxon>Clostridia</taxon>
        <taxon>Lachnospirales</taxon>
        <taxon>Lachnospiraceae</taxon>
        <taxon>Faecalicatena</taxon>
    </lineage>
</organism>
<dbReference type="InterPro" id="IPR001451">
    <property type="entry name" value="Hexapep"/>
</dbReference>
<dbReference type="CDD" id="cd03357">
    <property type="entry name" value="LbH_MAT_GAT"/>
    <property type="match status" value="1"/>
</dbReference>
<dbReference type="AlphaFoldDB" id="A0A316A1Y5"/>
<evidence type="ECO:0000256" key="2">
    <source>
        <dbReference type="ARBA" id="ARBA00022679"/>
    </source>
</evidence>
<evidence type="ECO:0000256" key="5">
    <source>
        <dbReference type="RuleBase" id="RU367021"/>
    </source>
</evidence>
<keyword evidence="2 5" id="KW-0808">Transferase</keyword>
<dbReference type="GO" id="GO:0008870">
    <property type="term" value="F:galactoside O-acetyltransferase activity"/>
    <property type="evidence" value="ECO:0007669"/>
    <property type="project" value="TreeGrafter"/>
</dbReference>
<comment type="similarity">
    <text evidence="1 5">Belongs to the transferase hexapeptide repeat family.</text>
</comment>
<evidence type="ECO:0000256" key="1">
    <source>
        <dbReference type="ARBA" id="ARBA00007274"/>
    </source>
</evidence>
<protein>
    <recommendedName>
        <fullName evidence="5">Acetyltransferase</fullName>
        <ecNumber evidence="5">2.3.1.-</ecNumber>
    </recommendedName>
</protein>
<evidence type="ECO:0000259" key="6">
    <source>
        <dbReference type="SMART" id="SM01266"/>
    </source>
</evidence>
<evidence type="ECO:0000256" key="3">
    <source>
        <dbReference type="ARBA" id="ARBA00022737"/>
    </source>
</evidence>
<dbReference type="EC" id="2.3.1.-" evidence="5"/>
<dbReference type="Pfam" id="PF00132">
    <property type="entry name" value="Hexapep"/>
    <property type="match status" value="1"/>
</dbReference>
<evidence type="ECO:0000313" key="8">
    <source>
        <dbReference type="Proteomes" id="UP000254051"/>
    </source>
</evidence>
<sequence length="204" mass="22616">MSKEHISEKEKCQLGLLYDANYDKDLIEERNRCKDLCHLFNSCLPSEHEKRGDIMRRILGKTGKEFLIEQSFWCDYGYNIAIGENFYANHGCVILDAANVTFGDNVFIAPNCGFYTAGHPVSPDLRNRGLEYARSITVGDNVWFGGNVSVMPGVVIGDNTIIGSGSVVTKNIPSGVIAAGNPCRVLRNITSEEMGKERKSVEEM</sequence>
<reference evidence="8" key="1">
    <citation type="submission" date="2017-07" db="EMBL/GenBank/DDBJ databases">
        <authorList>
            <person name="Varghese N."/>
            <person name="Submissions S."/>
        </authorList>
    </citation>
    <scope>NUCLEOTIDE SEQUENCE [LARGE SCALE GENOMIC DNA]</scope>
    <source>
        <strain evidence="8">NLAE-zl-C134</strain>
    </source>
</reference>
<gene>
    <name evidence="7" type="ORF">SAMN05216529_10126</name>
</gene>
<dbReference type="Gene3D" id="2.160.10.10">
    <property type="entry name" value="Hexapeptide repeat proteins"/>
    <property type="match status" value="1"/>
</dbReference>
<dbReference type="OrthoDB" id="9801697at2"/>
<dbReference type="PANTHER" id="PTHR43017:SF1">
    <property type="entry name" value="ACETYLTRANSFERASE YJL218W-RELATED"/>
    <property type="match status" value="1"/>
</dbReference>
<dbReference type="SUPFAM" id="SSF51161">
    <property type="entry name" value="Trimeric LpxA-like enzymes"/>
    <property type="match status" value="1"/>
</dbReference>
<accession>A0A316A1Y5</accession>
<dbReference type="InterPro" id="IPR024688">
    <property type="entry name" value="Mac_dom"/>
</dbReference>
<dbReference type="SMART" id="SM01266">
    <property type="entry name" value="Mac"/>
    <property type="match status" value="1"/>
</dbReference>
<dbReference type="EMBL" id="UHJJ01000001">
    <property type="protein sequence ID" value="SUQ12117.1"/>
    <property type="molecule type" value="Genomic_DNA"/>
</dbReference>
<dbReference type="PANTHER" id="PTHR43017">
    <property type="entry name" value="GALACTOSIDE O-ACETYLTRANSFERASE"/>
    <property type="match status" value="1"/>
</dbReference>
<keyword evidence="8" id="KW-1185">Reference proteome</keyword>
<dbReference type="InterPro" id="IPR011004">
    <property type="entry name" value="Trimer_LpxA-like_sf"/>
</dbReference>
<name>A0A316A1Y5_9FIRM</name>
<evidence type="ECO:0000256" key="4">
    <source>
        <dbReference type="ARBA" id="ARBA00023315"/>
    </source>
</evidence>
<dbReference type="Proteomes" id="UP000254051">
    <property type="component" value="Unassembled WGS sequence"/>
</dbReference>
<keyword evidence="3" id="KW-0677">Repeat</keyword>
<dbReference type="FunFam" id="2.160.10.10:FF:000008">
    <property type="entry name" value="Maltose O-acetyltransferase"/>
    <property type="match status" value="1"/>
</dbReference>